<reference evidence="2" key="1">
    <citation type="submission" date="2017-08" db="EMBL/GenBank/DDBJ databases">
        <title>Assembly of the North American Bullfrog Genome.</title>
        <authorList>
            <person name="Warren R.L."/>
            <person name="Vandervalk B.P."/>
            <person name="Kucuk E."/>
            <person name="Birol I."/>
            <person name="Helbing C."/>
            <person name="Pandoh P."/>
            <person name="Behsaz B."/>
            <person name="Mohamadi H."/>
            <person name="Chu J."/>
            <person name="Jackman S."/>
            <person name="Hammond S.A."/>
            <person name="Veldhoen N."/>
            <person name="Kirk H."/>
            <person name="Zhao Y."/>
            <person name="Coope R."/>
            <person name="Pleasance S."/>
            <person name="Moore R."/>
            <person name="Holt R."/>
        </authorList>
    </citation>
    <scope>NUCLEOTIDE SEQUENCE</scope>
    <source>
        <strain evidence="2">Bruno</strain>
        <tissue evidence="2">Liver</tissue>
    </source>
</reference>
<keyword evidence="1" id="KW-0472">Membrane</keyword>
<keyword evidence="1" id="KW-1133">Transmembrane helix</keyword>
<organism evidence="2">
    <name type="scientific">Aquarana catesbeiana</name>
    <name type="common">American bullfrog</name>
    <name type="synonym">Rana catesbeiana</name>
    <dbReference type="NCBI Taxonomy" id="8400"/>
    <lineage>
        <taxon>Eukaryota</taxon>
        <taxon>Metazoa</taxon>
        <taxon>Chordata</taxon>
        <taxon>Craniata</taxon>
        <taxon>Vertebrata</taxon>
        <taxon>Euteleostomi</taxon>
        <taxon>Amphibia</taxon>
        <taxon>Batrachia</taxon>
        <taxon>Anura</taxon>
        <taxon>Neobatrachia</taxon>
        <taxon>Ranoidea</taxon>
        <taxon>Ranidae</taxon>
        <taxon>Aquarana</taxon>
    </lineage>
</organism>
<evidence type="ECO:0000313" key="2">
    <source>
        <dbReference type="EMBL" id="PIO23136.1"/>
    </source>
</evidence>
<dbReference type="AlphaFoldDB" id="A0A2G9R5I9"/>
<keyword evidence="1" id="KW-0812">Transmembrane</keyword>
<evidence type="ECO:0000256" key="1">
    <source>
        <dbReference type="SAM" id="Phobius"/>
    </source>
</evidence>
<accession>A0A2G9R5I9</accession>
<dbReference type="EMBL" id="KV960323">
    <property type="protein sequence ID" value="PIO23136.1"/>
    <property type="molecule type" value="Genomic_DNA"/>
</dbReference>
<protein>
    <submittedName>
        <fullName evidence="2">Uncharacterized protein</fullName>
    </submittedName>
</protein>
<proteinExistence type="predicted"/>
<sequence>MSAVGITIFTNSNKLSSAAFLFIWFLYSGWFVSHRQGSSLNISMKIGIKSLSFKISIFTARHNTRQTLMSA</sequence>
<name>A0A2G9R5I9_AQUCT</name>
<feature type="transmembrane region" description="Helical" evidence="1">
    <location>
        <begin position="15"/>
        <end position="33"/>
    </location>
</feature>
<gene>
    <name evidence="2" type="ORF">AB205_0220050</name>
</gene>